<dbReference type="KEGG" id="bgh:BDBG_16171"/>
<dbReference type="GeneID" id="42528379"/>
<evidence type="ECO:0000313" key="2">
    <source>
        <dbReference type="EMBL" id="OAT04051.1"/>
    </source>
</evidence>
<feature type="region of interest" description="Disordered" evidence="1">
    <location>
        <begin position="1"/>
        <end position="25"/>
    </location>
</feature>
<name>A0A179UAL8_BLAGS</name>
<protein>
    <submittedName>
        <fullName evidence="2">Uncharacterized protein</fullName>
    </submittedName>
</protein>
<dbReference type="AlphaFoldDB" id="A0A179UAL8"/>
<dbReference type="VEuPathDB" id="FungiDB:BDBG_16171"/>
<dbReference type="OrthoDB" id="2499658at2759"/>
<sequence length="60" mass="7106">MFVHTLSVGDEHNIVDTEKRHHEDEIEEQIHNRDSMVSDSMTPALEEFPDVKEFDQLLKR</sequence>
<proteinExistence type="predicted"/>
<keyword evidence="3" id="KW-1185">Reference proteome</keyword>
<dbReference type="Proteomes" id="UP000002038">
    <property type="component" value="Unassembled WGS sequence"/>
</dbReference>
<accession>A0A179UAL8</accession>
<gene>
    <name evidence="2" type="ORF">BDBG_16171</name>
</gene>
<reference evidence="3" key="1">
    <citation type="journal article" date="2015" name="PLoS Genet.">
        <title>The dynamic genome and transcriptome of the human fungal pathogen Blastomyces and close relative Emmonsia.</title>
        <authorList>
            <person name="Munoz J.F."/>
            <person name="Gauthier G.M."/>
            <person name="Desjardins C.A."/>
            <person name="Gallo J.E."/>
            <person name="Holder J."/>
            <person name="Sullivan T.D."/>
            <person name="Marty A.J."/>
            <person name="Carmen J.C."/>
            <person name="Chen Z."/>
            <person name="Ding L."/>
            <person name="Gujja S."/>
            <person name="Magrini V."/>
            <person name="Misas E."/>
            <person name="Mitreva M."/>
            <person name="Priest M."/>
            <person name="Saif S."/>
            <person name="Whiston E.A."/>
            <person name="Young S."/>
            <person name="Zeng Q."/>
            <person name="Goldman W.E."/>
            <person name="Mardis E.R."/>
            <person name="Taylor J.W."/>
            <person name="McEwen J.G."/>
            <person name="Clay O.K."/>
            <person name="Klein B.S."/>
            <person name="Cuomo C.A."/>
        </authorList>
    </citation>
    <scope>NUCLEOTIDE SEQUENCE [LARGE SCALE GENOMIC DNA]</scope>
    <source>
        <strain evidence="3">SLH14081</strain>
    </source>
</reference>
<dbReference type="RefSeq" id="XP_031575956.1">
    <property type="nucleotide sequence ID" value="XM_031724175.1"/>
</dbReference>
<organism evidence="2 3">
    <name type="scientific">Blastomyces gilchristii (strain SLH14081)</name>
    <name type="common">Blastomyces dermatitidis</name>
    <dbReference type="NCBI Taxonomy" id="559298"/>
    <lineage>
        <taxon>Eukaryota</taxon>
        <taxon>Fungi</taxon>
        <taxon>Dikarya</taxon>
        <taxon>Ascomycota</taxon>
        <taxon>Pezizomycotina</taxon>
        <taxon>Eurotiomycetes</taxon>
        <taxon>Eurotiomycetidae</taxon>
        <taxon>Onygenales</taxon>
        <taxon>Ajellomycetaceae</taxon>
        <taxon>Blastomyces</taxon>
    </lineage>
</organism>
<dbReference type="EMBL" id="GG657448">
    <property type="protein sequence ID" value="OAT04051.1"/>
    <property type="molecule type" value="Genomic_DNA"/>
</dbReference>
<evidence type="ECO:0000313" key="3">
    <source>
        <dbReference type="Proteomes" id="UP000002038"/>
    </source>
</evidence>
<evidence type="ECO:0000256" key="1">
    <source>
        <dbReference type="SAM" id="MobiDB-lite"/>
    </source>
</evidence>
<feature type="compositionally biased region" description="Basic and acidic residues" evidence="1">
    <location>
        <begin position="9"/>
        <end position="25"/>
    </location>
</feature>